<protein>
    <submittedName>
        <fullName evidence="1">Uncharacterized protein</fullName>
    </submittedName>
</protein>
<sequence length="65" mass="6944">MEKAEPTMQTSKKKGRNLERFLVSATLRKMLLPSNAPSKPVALPSGEALRTGISPGAWSANSYAA</sequence>
<evidence type="ECO:0000313" key="2">
    <source>
        <dbReference type="EMBL" id="VIO63282.1"/>
    </source>
</evidence>
<name>A0A4U9ELW4_GIBZA</name>
<reference evidence="2" key="1">
    <citation type="submission" date="2019-04" db="EMBL/GenBank/DDBJ databases">
        <authorList>
            <person name="Melise S."/>
            <person name="Noan J."/>
            <person name="Okalmin O."/>
        </authorList>
    </citation>
    <scope>NUCLEOTIDE SEQUENCE</scope>
    <source>
        <strain evidence="2">FN9</strain>
    </source>
</reference>
<dbReference type="EMBL" id="CAAKMV010000174">
    <property type="protein sequence ID" value="VIO63282.1"/>
    <property type="molecule type" value="Genomic_DNA"/>
</dbReference>
<evidence type="ECO:0000313" key="3">
    <source>
        <dbReference type="Proteomes" id="UP000746612"/>
    </source>
</evidence>
<accession>A0A4U9ELW4</accession>
<organism evidence="1 3">
    <name type="scientific">Gibberella zeae</name>
    <name type="common">Wheat head blight fungus</name>
    <name type="synonym">Fusarium graminearum</name>
    <dbReference type="NCBI Taxonomy" id="5518"/>
    <lineage>
        <taxon>Eukaryota</taxon>
        <taxon>Fungi</taxon>
        <taxon>Dikarya</taxon>
        <taxon>Ascomycota</taxon>
        <taxon>Pezizomycotina</taxon>
        <taxon>Sordariomycetes</taxon>
        <taxon>Hypocreomycetidae</taxon>
        <taxon>Hypocreales</taxon>
        <taxon>Nectriaceae</taxon>
        <taxon>Fusarium</taxon>
    </lineage>
</organism>
<reference evidence="1" key="2">
    <citation type="submission" date="2021-03" db="EMBL/GenBank/DDBJ databases">
        <authorList>
            <person name="Alouane T."/>
            <person name="Langin T."/>
            <person name="Bonhomme L."/>
        </authorList>
    </citation>
    <scope>NUCLEOTIDE SEQUENCE</scope>
    <source>
        <strain evidence="1">MDC_Fg202</strain>
    </source>
</reference>
<dbReference type="EMBL" id="CAJPIJ010000121">
    <property type="protein sequence ID" value="CAG1981153.1"/>
    <property type="molecule type" value="Genomic_DNA"/>
</dbReference>
<dbReference type="AlphaFoldDB" id="A0A4U9ELW4"/>
<proteinExistence type="predicted"/>
<gene>
    <name evidence="2" type="ORF">FUG_LOCUS511798</name>
    <name evidence="1" type="ORF">MDCFG202_LOCUS211584</name>
</gene>
<evidence type="ECO:0000313" key="1">
    <source>
        <dbReference type="EMBL" id="CAG1981153.1"/>
    </source>
</evidence>
<dbReference type="Proteomes" id="UP000746612">
    <property type="component" value="Unassembled WGS sequence"/>
</dbReference>